<feature type="domain" description="TonB-dependent receptor plug" evidence="13">
    <location>
        <begin position="49"/>
        <end position="83"/>
    </location>
</feature>
<dbReference type="Proteomes" id="UP001595897">
    <property type="component" value="Unassembled WGS sequence"/>
</dbReference>
<feature type="signal peptide" evidence="12">
    <location>
        <begin position="1"/>
        <end position="18"/>
    </location>
</feature>
<dbReference type="Pfam" id="PF07715">
    <property type="entry name" value="Plug"/>
    <property type="match status" value="1"/>
</dbReference>
<accession>A0ABV9LY73</accession>
<keyword evidence="14" id="KW-0675">Receptor</keyword>
<keyword evidence="12" id="KW-0732">Signal</keyword>
<evidence type="ECO:0000256" key="12">
    <source>
        <dbReference type="SAM" id="SignalP"/>
    </source>
</evidence>
<comment type="subcellular location">
    <subcellularLocation>
        <location evidence="1 11">Cell outer membrane</location>
        <topology evidence="1 11">Multi-pass membrane protein</topology>
    </subcellularLocation>
</comment>
<dbReference type="PANTHER" id="PTHR32552">
    <property type="entry name" value="FERRICHROME IRON RECEPTOR-RELATED"/>
    <property type="match status" value="1"/>
</dbReference>
<dbReference type="RefSeq" id="WP_382409346.1">
    <property type="nucleotide sequence ID" value="NZ_JBHSGU010000005.1"/>
</dbReference>
<keyword evidence="3 11" id="KW-1134">Transmembrane beta strand</keyword>
<proteinExistence type="inferred from homology"/>
<keyword evidence="5 11" id="KW-0812">Transmembrane</keyword>
<name>A0ABV9LY73_9ALTE</name>
<keyword evidence="2 11" id="KW-0813">Transport</keyword>
<evidence type="ECO:0000313" key="15">
    <source>
        <dbReference type="Proteomes" id="UP001595897"/>
    </source>
</evidence>
<comment type="similarity">
    <text evidence="11">Belongs to the TonB-dependent receptor family.</text>
</comment>
<evidence type="ECO:0000256" key="10">
    <source>
        <dbReference type="ARBA" id="ARBA00023237"/>
    </source>
</evidence>
<keyword evidence="7" id="KW-0406">Ion transport</keyword>
<evidence type="ECO:0000313" key="14">
    <source>
        <dbReference type="EMBL" id="MFC4701164.1"/>
    </source>
</evidence>
<comment type="caution">
    <text evidence="14">The sequence shown here is derived from an EMBL/GenBank/DDBJ whole genome shotgun (WGS) entry which is preliminary data.</text>
</comment>
<evidence type="ECO:0000256" key="5">
    <source>
        <dbReference type="ARBA" id="ARBA00022692"/>
    </source>
</evidence>
<dbReference type="Gene3D" id="2.40.170.20">
    <property type="entry name" value="TonB-dependent receptor, beta-barrel domain"/>
    <property type="match status" value="1"/>
</dbReference>
<dbReference type="InterPro" id="IPR036942">
    <property type="entry name" value="Beta-barrel_TonB_sf"/>
</dbReference>
<gene>
    <name evidence="14" type="ORF">ACFO4O_13405</name>
</gene>
<dbReference type="EMBL" id="JBHSGU010000005">
    <property type="protein sequence ID" value="MFC4701164.1"/>
    <property type="molecule type" value="Genomic_DNA"/>
</dbReference>
<evidence type="ECO:0000256" key="4">
    <source>
        <dbReference type="ARBA" id="ARBA00022496"/>
    </source>
</evidence>
<evidence type="ECO:0000256" key="1">
    <source>
        <dbReference type="ARBA" id="ARBA00004571"/>
    </source>
</evidence>
<protein>
    <submittedName>
        <fullName evidence="14">TonB-dependent receptor plug domain-containing protein</fullName>
    </submittedName>
</protein>
<organism evidence="14 15">
    <name type="scientific">Glaciecola siphonariae</name>
    <dbReference type="NCBI Taxonomy" id="521012"/>
    <lineage>
        <taxon>Bacteria</taxon>
        <taxon>Pseudomonadati</taxon>
        <taxon>Pseudomonadota</taxon>
        <taxon>Gammaproteobacteria</taxon>
        <taxon>Alteromonadales</taxon>
        <taxon>Alteromonadaceae</taxon>
        <taxon>Glaciecola</taxon>
    </lineage>
</organism>
<evidence type="ECO:0000259" key="13">
    <source>
        <dbReference type="Pfam" id="PF07715"/>
    </source>
</evidence>
<evidence type="ECO:0000256" key="2">
    <source>
        <dbReference type="ARBA" id="ARBA00022448"/>
    </source>
</evidence>
<dbReference type="SUPFAM" id="SSF56935">
    <property type="entry name" value="Porins"/>
    <property type="match status" value="1"/>
</dbReference>
<dbReference type="PANTHER" id="PTHR32552:SF81">
    <property type="entry name" value="TONB-DEPENDENT OUTER MEMBRANE RECEPTOR"/>
    <property type="match status" value="1"/>
</dbReference>
<evidence type="ECO:0000256" key="9">
    <source>
        <dbReference type="ARBA" id="ARBA00023136"/>
    </source>
</evidence>
<keyword evidence="8" id="KW-0798">TonB box</keyword>
<evidence type="ECO:0000256" key="7">
    <source>
        <dbReference type="ARBA" id="ARBA00023065"/>
    </source>
</evidence>
<reference evidence="15" key="1">
    <citation type="journal article" date="2019" name="Int. J. Syst. Evol. Microbiol.">
        <title>The Global Catalogue of Microorganisms (GCM) 10K type strain sequencing project: providing services to taxonomists for standard genome sequencing and annotation.</title>
        <authorList>
            <consortium name="The Broad Institute Genomics Platform"/>
            <consortium name="The Broad Institute Genome Sequencing Center for Infectious Disease"/>
            <person name="Wu L."/>
            <person name="Ma J."/>
        </authorList>
    </citation>
    <scope>NUCLEOTIDE SEQUENCE [LARGE SCALE GENOMIC DNA]</scope>
    <source>
        <strain evidence="15">KACC 12507</strain>
    </source>
</reference>
<sequence>MKLTITFALSALSLSAMSPEVLGQQEPVTNENIDEVIEVIEVTALRRTTNGRNPDLDLIDVRRVEVLRGPQGTLYGGSSMGGTVRYITNKPELGVTEAWIDADVEHT</sequence>
<feature type="chain" id="PRO_5045377663" evidence="12">
    <location>
        <begin position="19"/>
        <end position="107"/>
    </location>
</feature>
<keyword evidence="9 11" id="KW-0472">Membrane</keyword>
<keyword evidence="15" id="KW-1185">Reference proteome</keyword>
<evidence type="ECO:0000256" key="11">
    <source>
        <dbReference type="PROSITE-ProRule" id="PRU01360"/>
    </source>
</evidence>
<evidence type="ECO:0000256" key="8">
    <source>
        <dbReference type="ARBA" id="ARBA00023077"/>
    </source>
</evidence>
<evidence type="ECO:0000256" key="3">
    <source>
        <dbReference type="ARBA" id="ARBA00022452"/>
    </source>
</evidence>
<evidence type="ECO:0000256" key="6">
    <source>
        <dbReference type="ARBA" id="ARBA00023004"/>
    </source>
</evidence>
<dbReference type="PROSITE" id="PS52016">
    <property type="entry name" value="TONB_DEPENDENT_REC_3"/>
    <property type="match status" value="1"/>
</dbReference>
<dbReference type="InterPro" id="IPR039426">
    <property type="entry name" value="TonB-dep_rcpt-like"/>
</dbReference>
<dbReference type="InterPro" id="IPR012910">
    <property type="entry name" value="Plug_dom"/>
</dbReference>
<keyword evidence="6" id="KW-0408">Iron</keyword>
<keyword evidence="4" id="KW-0410">Iron transport</keyword>
<keyword evidence="10 11" id="KW-0998">Cell outer membrane</keyword>